<evidence type="ECO:0000259" key="4">
    <source>
        <dbReference type="Pfam" id="PF18755"/>
    </source>
</evidence>
<dbReference type="Proteomes" id="UP000198688">
    <property type="component" value="Chromosome I"/>
</dbReference>
<sequence>MGGSSISGDSFALSDLFSKATYAIDYYQREYAWTAGDVRTLVDDLCSQFDEAVQDPKTRRGMRYADPYFLGPIVYYEQRGGSRFLVDGQQRFTTVHLIFMHLHRQARELRLRDAEARLDRVIREAHGGTWRFRIDIQERRDLLQALYNGRKYEVPDHGASLSLRNLHARSLELEQLLAERIAADDLSRFTDWLLDRVILVGIQAPSRDTGFRIFESMNDRGARLTAVDLLKSFLLSHVGQDEEELNKSWREMLASLTPAWDDHGAPGRFLKSVLIAHHARLGGEFRDRDDINMALHLWIRQNADGLLGLKQPNQYFRFVEQLIKLATLYRTLQAASERPYPELEAVYFNAVNGLANQMTFILAAIKSDDPLTVAKAKARLVANFIDRWFVLRVLADEPALSRDLDDLTPLLIPQLRKCKTVDDVATCLWAEMPPDDGYESVRAFGLRGNNLAQVRYLLARLTAFAESQWGAPDLTTAYLSLDRGWDVEHIFANKHDRHPEISDPVEFRLLRNRLGLLGLLTKTVNRSLQDADLPAKVEVYRSENLLLRCLHRGFQQSQKPVRVLIQKYDLAHHMCALPREGGIRAAVAQRQELYRRLFCEIWKLESLGFPAAEPIVAEPADGPAGEATNGTLTTSTTMPGRAMRPTDLQRMVRAGKLRAGSALIGTAAGQEVRATIQDDGTIRLDATGDIFRKPDDPGQAVTGKRCSGMTFWHTASTDGTLRTLRQVRDTPVTA</sequence>
<protein>
    <recommendedName>
        <fullName evidence="7">DUF262 domain-containing protein</fullName>
    </recommendedName>
</protein>
<evidence type="ECO:0008006" key="7">
    <source>
        <dbReference type="Google" id="ProtNLM"/>
    </source>
</evidence>
<evidence type="ECO:0000259" key="2">
    <source>
        <dbReference type="Pfam" id="PF03235"/>
    </source>
</evidence>
<dbReference type="Pfam" id="PF07510">
    <property type="entry name" value="GmrSD_C"/>
    <property type="match status" value="1"/>
</dbReference>
<dbReference type="InterPro" id="IPR011089">
    <property type="entry name" value="GmrSD_C"/>
</dbReference>
<accession>A0A1H2D843</accession>
<feature type="domain" description="GmrSD restriction endonucleases C-terminal" evidence="3">
    <location>
        <begin position="449"/>
        <end position="546"/>
    </location>
</feature>
<proteinExistence type="predicted"/>
<dbReference type="EMBL" id="LT629758">
    <property type="protein sequence ID" value="SDT78928.1"/>
    <property type="molecule type" value="Genomic_DNA"/>
</dbReference>
<organism evidence="5 6">
    <name type="scientific">Actinoplanes derwentensis</name>
    <dbReference type="NCBI Taxonomy" id="113562"/>
    <lineage>
        <taxon>Bacteria</taxon>
        <taxon>Bacillati</taxon>
        <taxon>Actinomycetota</taxon>
        <taxon>Actinomycetes</taxon>
        <taxon>Micromonosporales</taxon>
        <taxon>Micromonosporaceae</taxon>
        <taxon>Actinoplanes</taxon>
    </lineage>
</organism>
<feature type="region of interest" description="Disordered" evidence="1">
    <location>
        <begin position="619"/>
        <end position="642"/>
    </location>
</feature>
<dbReference type="OrthoDB" id="9798761at2"/>
<dbReference type="InterPro" id="IPR004919">
    <property type="entry name" value="GmrSD_N"/>
</dbReference>
<dbReference type="AlphaFoldDB" id="A0A1H2D843"/>
<dbReference type="Pfam" id="PF03235">
    <property type="entry name" value="GmrSD_N"/>
    <property type="match status" value="1"/>
</dbReference>
<dbReference type="InterPro" id="IPR040843">
    <property type="entry name" value="RAMA"/>
</dbReference>
<dbReference type="RefSeq" id="WP_092554676.1">
    <property type="nucleotide sequence ID" value="NZ_BOMJ01000135.1"/>
</dbReference>
<evidence type="ECO:0000313" key="5">
    <source>
        <dbReference type="EMBL" id="SDT78928.1"/>
    </source>
</evidence>
<evidence type="ECO:0000259" key="3">
    <source>
        <dbReference type="Pfam" id="PF07510"/>
    </source>
</evidence>
<evidence type="ECO:0000256" key="1">
    <source>
        <dbReference type="SAM" id="MobiDB-lite"/>
    </source>
</evidence>
<reference evidence="5 6" key="1">
    <citation type="submission" date="2016-10" db="EMBL/GenBank/DDBJ databases">
        <authorList>
            <person name="de Groot N.N."/>
        </authorList>
    </citation>
    <scope>NUCLEOTIDE SEQUENCE [LARGE SCALE GENOMIC DNA]</scope>
    <source>
        <strain evidence="5 6">DSM 43941</strain>
    </source>
</reference>
<gene>
    <name evidence="5" type="ORF">SAMN04489716_8574</name>
</gene>
<dbReference type="PANTHER" id="PTHR35149">
    <property type="entry name" value="SLL5132 PROTEIN"/>
    <property type="match status" value="1"/>
</dbReference>
<name>A0A1H2D843_9ACTN</name>
<evidence type="ECO:0000313" key="6">
    <source>
        <dbReference type="Proteomes" id="UP000198688"/>
    </source>
</evidence>
<feature type="compositionally biased region" description="Polar residues" evidence="1">
    <location>
        <begin position="628"/>
        <end position="638"/>
    </location>
</feature>
<feature type="domain" description="RAMA" evidence="4">
    <location>
        <begin position="634"/>
        <end position="726"/>
    </location>
</feature>
<dbReference type="Pfam" id="PF18755">
    <property type="entry name" value="RAMA"/>
    <property type="match status" value="1"/>
</dbReference>
<feature type="domain" description="GmrSD restriction endonucleases N-terminal" evidence="2">
    <location>
        <begin position="13"/>
        <end position="235"/>
    </location>
</feature>
<dbReference type="PANTHER" id="PTHR35149:SF1">
    <property type="entry name" value="DUF5655 DOMAIN-CONTAINING PROTEIN"/>
    <property type="match status" value="1"/>
</dbReference>
<dbReference type="STRING" id="113562.SAMN04489716_8574"/>
<keyword evidence="6" id="KW-1185">Reference proteome</keyword>